<dbReference type="PANTHER" id="PTHR43272:SF83">
    <property type="entry name" value="ACYL-COA SYNTHETASE LONG-CHAIN, ISOFORM J"/>
    <property type="match status" value="1"/>
</dbReference>
<proteinExistence type="inferred from homology"/>
<comment type="caution">
    <text evidence="10">The sequence shown here is derived from an EMBL/GenBank/DDBJ whole genome shotgun (WGS) entry which is preliminary data.</text>
</comment>
<evidence type="ECO:0000256" key="7">
    <source>
        <dbReference type="ARBA" id="ARBA00036813"/>
    </source>
</evidence>
<keyword evidence="4" id="KW-0276">Fatty acid metabolism</keyword>
<keyword evidence="8" id="KW-0472">Membrane</keyword>
<keyword evidence="5" id="KW-0067">ATP-binding</keyword>
<dbReference type="InterPro" id="IPR020845">
    <property type="entry name" value="AMP-binding_CS"/>
</dbReference>
<organism evidence="10">
    <name type="scientific">Dermatophagoides farinae</name>
    <name type="common">American house dust mite</name>
    <dbReference type="NCBI Taxonomy" id="6954"/>
    <lineage>
        <taxon>Eukaryota</taxon>
        <taxon>Metazoa</taxon>
        <taxon>Ecdysozoa</taxon>
        <taxon>Arthropoda</taxon>
        <taxon>Chelicerata</taxon>
        <taxon>Arachnida</taxon>
        <taxon>Acari</taxon>
        <taxon>Acariformes</taxon>
        <taxon>Sarcoptiformes</taxon>
        <taxon>Astigmata</taxon>
        <taxon>Psoroptidia</taxon>
        <taxon>Analgoidea</taxon>
        <taxon>Pyroglyphidae</taxon>
        <taxon>Dermatophagoidinae</taxon>
        <taxon>Dermatophagoides</taxon>
    </lineage>
</organism>
<dbReference type="Pfam" id="PF00501">
    <property type="entry name" value="AMP-binding"/>
    <property type="match status" value="1"/>
</dbReference>
<comment type="similarity">
    <text evidence="1">Belongs to the ATP-dependent AMP-binding enzyme family.</text>
</comment>
<name>A0A9D4NTL4_DERFA</name>
<evidence type="ECO:0000313" key="10">
    <source>
        <dbReference type="EMBL" id="KAH7638786.1"/>
    </source>
</evidence>
<dbReference type="Gene3D" id="3.40.50.12780">
    <property type="entry name" value="N-terminal domain of ligase-like"/>
    <property type="match status" value="1"/>
</dbReference>
<evidence type="ECO:0000256" key="1">
    <source>
        <dbReference type="ARBA" id="ARBA00006432"/>
    </source>
</evidence>
<evidence type="ECO:0000256" key="5">
    <source>
        <dbReference type="ARBA" id="ARBA00022840"/>
    </source>
</evidence>
<evidence type="ECO:0000256" key="3">
    <source>
        <dbReference type="ARBA" id="ARBA00022741"/>
    </source>
</evidence>
<dbReference type="AlphaFoldDB" id="A0A9D4NTL4"/>
<dbReference type="GO" id="GO:0090433">
    <property type="term" value="F:palmitoyl-CoA ligase activity"/>
    <property type="evidence" value="ECO:0007669"/>
    <property type="project" value="TreeGrafter"/>
</dbReference>
<evidence type="ECO:0000256" key="8">
    <source>
        <dbReference type="SAM" id="Phobius"/>
    </source>
</evidence>
<dbReference type="GO" id="GO:0005783">
    <property type="term" value="C:endoplasmic reticulum"/>
    <property type="evidence" value="ECO:0007669"/>
    <property type="project" value="TreeGrafter"/>
</dbReference>
<dbReference type="GO" id="GO:0005524">
    <property type="term" value="F:ATP binding"/>
    <property type="evidence" value="ECO:0007669"/>
    <property type="project" value="UniProtKB-KW"/>
</dbReference>
<reference evidence="10" key="2">
    <citation type="journal article" date="2021" name="World Allergy Organ. J.">
        <title>Chromosome-level assembly of Dermatophagoides farinae genome and transcriptome reveals two novel allergens Der f 37 and Der f 39.</title>
        <authorList>
            <person name="Chen J."/>
            <person name="Cai Z."/>
            <person name="Fan D."/>
            <person name="Hu J."/>
            <person name="Hou Y."/>
            <person name="He Y."/>
            <person name="Zhang Z."/>
            <person name="Zhao Z."/>
            <person name="Gao P."/>
            <person name="Hu W."/>
            <person name="Sun J."/>
            <person name="Li J."/>
            <person name="Ji K."/>
        </authorList>
    </citation>
    <scope>NUCLEOTIDE SEQUENCE</scope>
    <source>
        <strain evidence="10">JKM2019</strain>
    </source>
</reference>
<keyword evidence="4" id="KW-0443">Lipid metabolism</keyword>
<reference evidence="10" key="1">
    <citation type="submission" date="2020-06" db="EMBL/GenBank/DDBJ databases">
        <authorList>
            <person name="Ji K."/>
            <person name="Li J."/>
        </authorList>
    </citation>
    <scope>NUCLEOTIDE SEQUENCE</scope>
    <source>
        <strain evidence="10">JKM2019</strain>
        <tissue evidence="10">Whole body</tissue>
    </source>
</reference>
<evidence type="ECO:0000256" key="4">
    <source>
        <dbReference type="ARBA" id="ARBA00022832"/>
    </source>
</evidence>
<dbReference type="GO" id="GO:0005811">
    <property type="term" value="C:lipid droplet"/>
    <property type="evidence" value="ECO:0007669"/>
    <property type="project" value="TreeGrafter"/>
</dbReference>
<evidence type="ECO:0000256" key="6">
    <source>
        <dbReference type="ARBA" id="ARBA00026121"/>
    </source>
</evidence>
<evidence type="ECO:0000259" key="9">
    <source>
        <dbReference type="Pfam" id="PF00501"/>
    </source>
</evidence>
<evidence type="ECO:0000256" key="2">
    <source>
        <dbReference type="ARBA" id="ARBA00022598"/>
    </source>
</evidence>
<dbReference type="EC" id="6.2.1.3" evidence="6"/>
<dbReference type="Proteomes" id="UP000828236">
    <property type="component" value="Unassembled WGS sequence"/>
</dbReference>
<protein>
    <recommendedName>
        <fullName evidence="6">long-chain-fatty-acid--CoA ligase</fullName>
        <ecNumber evidence="6">6.2.1.3</ecNumber>
    </recommendedName>
</protein>
<keyword evidence="2 10" id="KW-0436">Ligase</keyword>
<feature type="domain" description="AMP-dependent synthetase/ligase" evidence="9">
    <location>
        <begin position="125"/>
        <end position="521"/>
    </location>
</feature>
<dbReference type="GO" id="GO:0035336">
    <property type="term" value="P:long-chain fatty-acyl-CoA metabolic process"/>
    <property type="evidence" value="ECO:0007669"/>
    <property type="project" value="TreeGrafter"/>
</dbReference>
<accession>A0A9D4NTL4</accession>
<feature type="transmembrane region" description="Helical" evidence="8">
    <location>
        <begin position="12"/>
        <end position="34"/>
    </location>
</feature>
<gene>
    <name evidence="10" type="ORF">HUG17_2819</name>
</gene>
<comment type="catalytic activity">
    <reaction evidence="7">
        <text>a long-chain fatty acid + ATP + CoA = a long-chain fatty acyl-CoA + AMP + diphosphate</text>
        <dbReference type="Rhea" id="RHEA:15421"/>
        <dbReference type="ChEBI" id="CHEBI:30616"/>
        <dbReference type="ChEBI" id="CHEBI:33019"/>
        <dbReference type="ChEBI" id="CHEBI:57287"/>
        <dbReference type="ChEBI" id="CHEBI:57560"/>
        <dbReference type="ChEBI" id="CHEBI:83139"/>
        <dbReference type="ChEBI" id="CHEBI:456215"/>
        <dbReference type="EC" id="6.2.1.3"/>
    </reaction>
</comment>
<keyword evidence="8" id="KW-0812">Transmembrane</keyword>
<dbReference type="InterPro" id="IPR000873">
    <property type="entry name" value="AMP-dep_synth/lig_dom"/>
</dbReference>
<keyword evidence="8" id="KW-1133">Transmembrane helix</keyword>
<dbReference type="SUPFAM" id="SSF56801">
    <property type="entry name" value="Acetyl-CoA synthetase-like"/>
    <property type="match status" value="1"/>
</dbReference>
<dbReference type="InterPro" id="IPR042099">
    <property type="entry name" value="ANL_N_sf"/>
</dbReference>
<dbReference type="PROSITE" id="PS00455">
    <property type="entry name" value="AMP_BINDING"/>
    <property type="match status" value="1"/>
</dbReference>
<dbReference type="GO" id="GO:0005886">
    <property type="term" value="C:plasma membrane"/>
    <property type="evidence" value="ECO:0007669"/>
    <property type="project" value="TreeGrafter"/>
</dbReference>
<dbReference type="PANTHER" id="PTHR43272">
    <property type="entry name" value="LONG-CHAIN-FATTY-ACID--COA LIGASE"/>
    <property type="match status" value="1"/>
</dbReference>
<dbReference type="EMBL" id="SDOV01000007">
    <property type="protein sequence ID" value="KAH7638786.1"/>
    <property type="molecule type" value="Genomic_DNA"/>
</dbReference>
<sequence length="717" mass="81917">MKPKLNNQQTLFMILFKIIIQLYTWITLPLYFIIQQPWNHRRRNENNRLRIHRHESDKSDMTDIYIRNDSGVYDHPIFEQSTLTKMFQETIRINRHDQPCLGYRKILEEIPDEKSGGGKVRKYRLSSSYKWLTYMDVDKITNNLAQGLMANGVQKSDRILIFAETRVEWMICFQSILRIGSPIVTVYANMGIEGLKHGIEETNVHTIITSLNCVPMLMKTLNQSQQNSVKQVIYMDGDVGKKIIENNQQQSYPDANIDDPLVIMYTSGTTGTPKAATITQRQFCASIRALYTIVRNVAHSGPLHTYVSYLPMAHIMELTLEIFFTLFGVRLGYATPFTLIDSATGLAKGQKSDLQSLKPTIMTSVPLVLERILKQIDEKLRNTSTISQMAIEYLIDYKAHWTSRGYQSPLITYLISSKIREKFGGNLRVMICGGAALDPIVESRIRAALDVILMPGYGATETTGAAFCMDFHGLDYGFVGAPMGDVYFRLRDWNEGGYSVRDKPNPRGEILIGGDLIVIEYFRNSPLTSETFQTDQNGIRWFQTGDIGELYPNGYLKIIDRRKDLIKLQNGEYISLGKVEAALKRSQYVENICVYGHIMSDDLVALITPERNSLKQLAKDLNKSDDMNIQDLCNDKDIERTVYEDITKMAIQSLLGRKEIPRRIRLVPDVWSNETGVLTAALKMKRRVVEKMYRQQLADLYSNHDNNNIDANNNVAK</sequence>
<keyword evidence="3" id="KW-0547">Nucleotide-binding</keyword>
<dbReference type="GO" id="GO:0030182">
    <property type="term" value="P:neuron differentiation"/>
    <property type="evidence" value="ECO:0007669"/>
    <property type="project" value="TreeGrafter"/>
</dbReference>